<feature type="transmembrane region" description="Helical" evidence="7">
    <location>
        <begin position="450"/>
        <end position="470"/>
    </location>
</feature>
<dbReference type="InterPro" id="IPR051679">
    <property type="entry name" value="DASS-Related_Transporters"/>
</dbReference>
<keyword evidence="2" id="KW-0813">Transport</keyword>
<dbReference type="Pfam" id="PF03600">
    <property type="entry name" value="CitMHS"/>
    <property type="match status" value="1"/>
</dbReference>
<dbReference type="GO" id="GO:0005886">
    <property type="term" value="C:plasma membrane"/>
    <property type="evidence" value="ECO:0007669"/>
    <property type="project" value="TreeGrafter"/>
</dbReference>
<protein>
    <submittedName>
        <fullName evidence="9">Di-and tricarboxylate transporter</fullName>
    </submittedName>
</protein>
<evidence type="ECO:0000313" key="9">
    <source>
        <dbReference type="EMBL" id="SDH18327.1"/>
    </source>
</evidence>
<keyword evidence="5 7" id="KW-1133">Transmembrane helix</keyword>
<feature type="domain" description="RCK C-terminal" evidence="8">
    <location>
        <begin position="300"/>
        <end position="384"/>
    </location>
</feature>
<reference evidence="9 10" key="1">
    <citation type="submission" date="2016-10" db="EMBL/GenBank/DDBJ databases">
        <authorList>
            <person name="de Groot N.N."/>
        </authorList>
    </citation>
    <scope>NUCLEOTIDE SEQUENCE [LARGE SCALE GENOMIC DNA]</scope>
    <source>
        <strain evidence="9 10">DSM 21632</strain>
    </source>
</reference>
<keyword evidence="10" id="KW-1185">Reference proteome</keyword>
<accession>A0A1G8ABR5</accession>
<dbReference type="InterPro" id="IPR006037">
    <property type="entry name" value="RCK_C"/>
</dbReference>
<evidence type="ECO:0000256" key="4">
    <source>
        <dbReference type="ARBA" id="ARBA00022737"/>
    </source>
</evidence>
<feature type="transmembrane region" description="Helical" evidence="7">
    <location>
        <begin position="28"/>
        <end position="46"/>
    </location>
</feature>
<name>A0A1G8ABR5_9BACI</name>
<feature type="transmembrane region" description="Helical" evidence="7">
    <location>
        <begin position="425"/>
        <end position="443"/>
    </location>
</feature>
<evidence type="ECO:0000256" key="3">
    <source>
        <dbReference type="ARBA" id="ARBA00022692"/>
    </source>
</evidence>
<dbReference type="EMBL" id="FNDK01000002">
    <property type="protein sequence ID" value="SDH18327.1"/>
    <property type="molecule type" value="Genomic_DNA"/>
</dbReference>
<evidence type="ECO:0000256" key="5">
    <source>
        <dbReference type="ARBA" id="ARBA00022989"/>
    </source>
</evidence>
<evidence type="ECO:0000256" key="6">
    <source>
        <dbReference type="ARBA" id="ARBA00023136"/>
    </source>
</evidence>
<feature type="transmembrane region" description="Helical" evidence="7">
    <location>
        <begin position="536"/>
        <end position="554"/>
    </location>
</feature>
<evidence type="ECO:0000256" key="1">
    <source>
        <dbReference type="ARBA" id="ARBA00004141"/>
    </source>
</evidence>
<feature type="transmembrane region" description="Helical" evidence="7">
    <location>
        <begin position="482"/>
        <end position="501"/>
    </location>
</feature>
<dbReference type="RefSeq" id="WP_091271345.1">
    <property type="nucleotide sequence ID" value="NZ_FNDK01000002.1"/>
</dbReference>
<dbReference type="STRING" id="568899.SAMN05192534_10298"/>
<organism evidence="9 10">
    <name type="scientific">Alteribacillus persepolensis</name>
    <dbReference type="NCBI Taxonomy" id="568899"/>
    <lineage>
        <taxon>Bacteria</taxon>
        <taxon>Bacillati</taxon>
        <taxon>Bacillota</taxon>
        <taxon>Bacilli</taxon>
        <taxon>Bacillales</taxon>
        <taxon>Bacillaceae</taxon>
        <taxon>Alteribacillus</taxon>
    </lineage>
</organism>
<feature type="transmembrane region" description="Helical" evidence="7">
    <location>
        <begin position="52"/>
        <end position="70"/>
    </location>
</feature>
<evidence type="ECO:0000256" key="7">
    <source>
        <dbReference type="SAM" id="Phobius"/>
    </source>
</evidence>
<feature type="transmembrane region" description="Helical" evidence="7">
    <location>
        <begin position="174"/>
        <end position="193"/>
    </location>
</feature>
<comment type="subcellular location">
    <subcellularLocation>
        <location evidence="1">Membrane</location>
        <topology evidence="1">Multi-pass membrane protein</topology>
    </subcellularLocation>
</comment>
<feature type="transmembrane region" description="Helical" evidence="7">
    <location>
        <begin position="135"/>
        <end position="154"/>
    </location>
</feature>
<keyword evidence="3 7" id="KW-0812">Transmembrane</keyword>
<dbReference type="Gene3D" id="3.30.70.1450">
    <property type="entry name" value="Regulator of K+ conductance, C-terminal domain"/>
    <property type="match status" value="2"/>
</dbReference>
<dbReference type="InterPro" id="IPR004680">
    <property type="entry name" value="Cit_transptr-like_dom"/>
</dbReference>
<dbReference type="InterPro" id="IPR036721">
    <property type="entry name" value="RCK_C_sf"/>
</dbReference>
<dbReference type="Pfam" id="PF02080">
    <property type="entry name" value="TrkA_C"/>
    <property type="match status" value="1"/>
</dbReference>
<keyword evidence="6 7" id="KW-0472">Membrane</keyword>
<dbReference type="SUPFAM" id="SSF116726">
    <property type="entry name" value="TrkA C-terminal domain-like"/>
    <property type="match status" value="2"/>
</dbReference>
<dbReference type="AlphaFoldDB" id="A0A1G8ABR5"/>
<keyword evidence="4" id="KW-0677">Repeat</keyword>
<dbReference type="GO" id="GO:0008324">
    <property type="term" value="F:monoatomic cation transmembrane transporter activity"/>
    <property type="evidence" value="ECO:0007669"/>
    <property type="project" value="InterPro"/>
</dbReference>
<evidence type="ECO:0000256" key="2">
    <source>
        <dbReference type="ARBA" id="ARBA00022448"/>
    </source>
</evidence>
<feature type="transmembrane region" description="Helical" evidence="7">
    <location>
        <begin position="574"/>
        <end position="594"/>
    </location>
</feature>
<proteinExistence type="predicted"/>
<dbReference type="GO" id="GO:0006813">
    <property type="term" value="P:potassium ion transport"/>
    <property type="evidence" value="ECO:0007669"/>
    <property type="project" value="InterPro"/>
</dbReference>
<dbReference type="PANTHER" id="PTHR43652:SF2">
    <property type="entry name" value="BASIC AMINO ACID ANTIPORTER YFCC-RELATED"/>
    <property type="match status" value="1"/>
</dbReference>
<evidence type="ECO:0000259" key="8">
    <source>
        <dbReference type="PROSITE" id="PS51202"/>
    </source>
</evidence>
<dbReference type="OrthoDB" id="9765532at2"/>
<dbReference type="Proteomes" id="UP000199163">
    <property type="component" value="Unassembled WGS sequence"/>
</dbReference>
<evidence type="ECO:0000313" key="10">
    <source>
        <dbReference type="Proteomes" id="UP000199163"/>
    </source>
</evidence>
<dbReference type="PROSITE" id="PS51202">
    <property type="entry name" value="RCK_C"/>
    <property type="match status" value="2"/>
</dbReference>
<sequence>MTWEIAVTGGVITVMMMALIKEAARPDIILLSGLSVLLITGVLTPQEAIKGFYNQGMLAIGLLCLIAGAIQKSGLVEKFVANVLNQGHSIRQSLFRIMVPSSLFSGLLNNTPIVAAFTPYVRQWCEKHGVAPSKFLLPISFVTIAGGTTTLIGTSTNLVVHGMLMDRGYDGFSFFQLAVIGVPITIIIMLFMMTIGLKLLPNRVPDAPYFSSDKYERRYCAEFVIEENGTLDGKTIDEAGLNTTHGAALLGVVRHGEVLSDYSPAWKLAANDGLLLTGSLQEIAALESQDGLRIDTKSPYQLDSLREGKGQLLEVVVTHYSSLLFKKMKDILFPQQFDAAIVGVARYETSRVERMEDIKIKPGDTLLLIAGPEFEQRTSERNEFTVLRKNKKGHPFQPLPAWKRTLPIVLFAVMIILAASQVISIFVGALMTVLLLVLCNILTVKDIKRYVPLQVLVVIAAALGIGEAMLKTGAATYLAETLLQWTAPLGVIGVFILLYVLTNILTEMITNNAAAIMMLPVAIESSAILGLSMTPFAVIVAIAASASFITPIGYQTNLFVYNHGGYRFVDFMKIGIPISLLVMATTVSIVWIIWG</sequence>
<dbReference type="PANTHER" id="PTHR43652">
    <property type="entry name" value="BASIC AMINO ACID ANTIPORTER YFCC-RELATED"/>
    <property type="match status" value="1"/>
</dbReference>
<gene>
    <name evidence="9" type="ORF">SAMN05192534_10298</name>
</gene>
<feature type="domain" description="RCK C-terminal" evidence="8">
    <location>
        <begin position="208"/>
        <end position="292"/>
    </location>
</feature>